<reference evidence="1 2" key="1">
    <citation type="submission" date="2019-03" db="EMBL/GenBank/DDBJ databases">
        <title>First draft genome of Liparis tanakae, snailfish: a comprehensive survey of snailfish specific genes.</title>
        <authorList>
            <person name="Kim W."/>
            <person name="Song I."/>
            <person name="Jeong J.-H."/>
            <person name="Kim D."/>
            <person name="Kim S."/>
            <person name="Ryu S."/>
            <person name="Song J.Y."/>
            <person name="Lee S.K."/>
        </authorList>
    </citation>
    <scope>NUCLEOTIDE SEQUENCE [LARGE SCALE GENOMIC DNA]</scope>
    <source>
        <tissue evidence="1">Muscle</tissue>
    </source>
</reference>
<evidence type="ECO:0000313" key="2">
    <source>
        <dbReference type="Proteomes" id="UP000314294"/>
    </source>
</evidence>
<gene>
    <name evidence="1" type="ORF">EYF80_026649</name>
</gene>
<dbReference type="Proteomes" id="UP000314294">
    <property type="component" value="Unassembled WGS sequence"/>
</dbReference>
<keyword evidence="2" id="KW-1185">Reference proteome</keyword>
<dbReference type="EMBL" id="SRLO01000279">
    <property type="protein sequence ID" value="TNN63185.1"/>
    <property type="molecule type" value="Genomic_DNA"/>
</dbReference>
<protein>
    <submittedName>
        <fullName evidence="1">Uncharacterized protein</fullName>
    </submittedName>
</protein>
<comment type="caution">
    <text evidence="1">The sequence shown here is derived from an EMBL/GenBank/DDBJ whole genome shotgun (WGS) entry which is preliminary data.</text>
</comment>
<name>A0A4Z2HD46_9TELE</name>
<sequence length="89" mass="10007">MMEIQSKDVESVRGYPTPPIASCIQPQILYTVPVLQKKKSAKQPMQLMTSTMDMPMKKEAALNAPEGMVLNSVKLPWQVKSRDSPFPMQ</sequence>
<accession>A0A4Z2HD46</accession>
<evidence type="ECO:0000313" key="1">
    <source>
        <dbReference type="EMBL" id="TNN63185.1"/>
    </source>
</evidence>
<dbReference type="AlphaFoldDB" id="A0A4Z2HD46"/>
<proteinExistence type="predicted"/>
<organism evidence="1 2">
    <name type="scientific">Liparis tanakae</name>
    <name type="common">Tanaka's snailfish</name>
    <dbReference type="NCBI Taxonomy" id="230148"/>
    <lineage>
        <taxon>Eukaryota</taxon>
        <taxon>Metazoa</taxon>
        <taxon>Chordata</taxon>
        <taxon>Craniata</taxon>
        <taxon>Vertebrata</taxon>
        <taxon>Euteleostomi</taxon>
        <taxon>Actinopterygii</taxon>
        <taxon>Neopterygii</taxon>
        <taxon>Teleostei</taxon>
        <taxon>Neoteleostei</taxon>
        <taxon>Acanthomorphata</taxon>
        <taxon>Eupercaria</taxon>
        <taxon>Perciformes</taxon>
        <taxon>Cottioidei</taxon>
        <taxon>Cottales</taxon>
        <taxon>Liparidae</taxon>
        <taxon>Liparis</taxon>
    </lineage>
</organism>